<dbReference type="InterPro" id="IPR023214">
    <property type="entry name" value="HAD_sf"/>
</dbReference>
<keyword evidence="2" id="KW-1185">Reference proteome</keyword>
<organism evidence="1 2">
    <name type="scientific">Anaeromassilibacillus senegalensis</name>
    <dbReference type="NCBI Taxonomy" id="1673717"/>
    <lineage>
        <taxon>Bacteria</taxon>
        <taxon>Bacillati</taxon>
        <taxon>Bacillota</taxon>
        <taxon>Clostridia</taxon>
        <taxon>Eubacteriales</taxon>
        <taxon>Acutalibacteraceae</taxon>
        <taxon>Anaeromassilibacillus</taxon>
    </lineage>
</organism>
<dbReference type="RefSeq" id="WP_237966825.1">
    <property type="nucleotide sequence ID" value="NZ_JAKNHQ010000010.1"/>
</dbReference>
<dbReference type="NCBIfam" id="TIGR01484">
    <property type="entry name" value="HAD-SF-IIB"/>
    <property type="match status" value="1"/>
</dbReference>
<dbReference type="InterPro" id="IPR000150">
    <property type="entry name" value="Cof"/>
</dbReference>
<name>A0ABS9MJI5_9FIRM</name>
<dbReference type="NCBIfam" id="TIGR00099">
    <property type="entry name" value="Cof-subfamily"/>
    <property type="match status" value="1"/>
</dbReference>
<evidence type="ECO:0000313" key="1">
    <source>
        <dbReference type="EMBL" id="MCG4610977.1"/>
    </source>
</evidence>
<dbReference type="Proteomes" id="UP001298681">
    <property type="component" value="Unassembled WGS sequence"/>
</dbReference>
<dbReference type="PANTHER" id="PTHR10000">
    <property type="entry name" value="PHOSPHOSERINE PHOSPHATASE"/>
    <property type="match status" value="1"/>
</dbReference>
<dbReference type="InterPro" id="IPR006379">
    <property type="entry name" value="HAD-SF_hydro_IIB"/>
</dbReference>
<gene>
    <name evidence="1" type="ORF">L0P57_08525</name>
</gene>
<protein>
    <submittedName>
        <fullName evidence="1">Cof-type HAD-IIB family hydrolase</fullName>
    </submittedName>
</protein>
<dbReference type="InterPro" id="IPR036412">
    <property type="entry name" value="HAD-like_sf"/>
</dbReference>
<keyword evidence="1" id="KW-0378">Hydrolase</keyword>
<dbReference type="Pfam" id="PF08282">
    <property type="entry name" value="Hydrolase_3"/>
    <property type="match status" value="1"/>
</dbReference>
<comment type="caution">
    <text evidence="1">The sequence shown here is derived from an EMBL/GenBank/DDBJ whole genome shotgun (WGS) entry which is preliminary data.</text>
</comment>
<evidence type="ECO:0000313" key="2">
    <source>
        <dbReference type="Proteomes" id="UP001298681"/>
    </source>
</evidence>
<sequence>MDLSGILLVSDLDGTLIGENFVVPQRNLDAIARFQQEGGSFAIATGRSILSGGHYAELTHPKGPCICLNGTILYDYTQQKMLWDCHLDQRTAAEYIQRLYDRFPTAGIEYFCIKTIHILRRSAYVTEHLNHEGVSWKEGPPIDPAQPWYKALFADDPEKKDAMEAFSATFPHPGVRFVSSSENYLEMLPEQASKGNALVKAAELAGFRMENVYAIGDYYNDTELLEAAGVSVVPENAPDDLKEQADLVVGHCYQGAVADLIEEIERRHR</sequence>
<accession>A0ABS9MJI5</accession>
<dbReference type="GO" id="GO:0016787">
    <property type="term" value="F:hydrolase activity"/>
    <property type="evidence" value="ECO:0007669"/>
    <property type="project" value="UniProtKB-KW"/>
</dbReference>
<dbReference type="Gene3D" id="3.40.50.1000">
    <property type="entry name" value="HAD superfamily/HAD-like"/>
    <property type="match status" value="1"/>
</dbReference>
<dbReference type="EMBL" id="JAKNHQ010000010">
    <property type="protein sequence ID" value="MCG4610977.1"/>
    <property type="molecule type" value="Genomic_DNA"/>
</dbReference>
<proteinExistence type="predicted"/>
<dbReference type="Gene3D" id="3.30.1240.10">
    <property type="match status" value="1"/>
</dbReference>
<dbReference type="SUPFAM" id="SSF56784">
    <property type="entry name" value="HAD-like"/>
    <property type="match status" value="1"/>
</dbReference>
<reference evidence="1 2" key="1">
    <citation type="submission" date="2022-01" db="EMBL/GenBank/DDBJ databases">
        <title>Collection of gut derived symbiotic bacterial strains cultured from healthy donors.</title>
        <authorList>
            <person name="Lin H."/>
            <person name="Kohout C."/>
            <person name="Waligurski E."/>
            <person name="Pamer E.G."/>
        </authorList>
    </citation>
    <scope>NUCLEOTIDE SEQUENCE [LARGE SCALE GENOMIC DNA]</scope>
    <source>
        <strain evidence="1 2">DFI.7.58</strain>
    </source>
</reference>
<dbReference type="PANTHER" id="PTHR10000:SF8">
    <property type="entry name" value="HAD SUPERFAMILY HYDROLASE-LIKE, TYPE 3"/>
    <property type="match status" value="1"/>
</dbReference>